<dbReference type="EMBL" id="BMXG01000001">
    <property type="protein sequence ID" value="GHB90787.1"/>
    <property type="molecule type" value="Genomic_DNA"/>
</dbReference>
<reference evidence="1" key="1">
    <citation type="journal article" date="2014" name="Int. J. Syst. Evol. Microbiol.">
        <title>Complete genome sequence of Corynebacterium casei LMG S-19264T (=DSM 44701T), isolated from a smear-ripened cheese.</title>
        <authorList>
            <consortium name="US DOE Joint Genome Institute (JGI-PGF)"/>
            <person name="Walter F."/>
            <person name="Albersmeier A."/>
            <person name="Kalinowski J."/>
            <person name="Ruckert C."/>
        </authorList>
    </citation>
    <scope>NUCLEOTIDE SEQUENCE</scope>
    <source>
        <strain evidence="1">KCTC 12870</strain>
    </source>
</reference>
<evidence type="ECO:0000313" key="1">
    <source>
        <dbReference type="EMBL" id="GHB90787.1"/>
    </source>
</evidence>
<dbReference type="Proteomes" id="UP000642829">
    <property type="component" value="Unassembled WGS sequence"/>
</dbReference>
<keyword evidence="2" id="KW-1185">Reference proteome</keyword>
<dbReference type="Gene3D" id="3.10.129.10">
    <property type="entry name" value="Hotdog Thioesterase"/>
    <property type="match status" value="1"/>
</dbReference>
<gene>
    <name evidence="1" type="ORF">GCM10007047_02010</name>
</gene>
<name>A0A8J3DED3_9BACT</name>
<dbReference type="InterPro" id="IPR029069">
    <property type="entry name" value="HotDog_dom_sf"/>
</dbReference>
<dbReference type="Pfam" id="PF22817">
    <property type="entry name" value="ApeP-like"/>
    <property type="match status" value="1"/>
</dbReference>
<dbReference type="AlphaFoldDB" id="A0A8J3DED3"/>
<comment type="caution">
    <text evidence="1">The sequence shown here is derived from an EMBL/GenBank/DDBJ whole genome shotgun (WGS) entry which is preliminary data.</text>
</comment>
<dbReference type="InterPro" id="IPR016776">
    <property type="entry name" value="ApeP-like_dehydratase"/>
</dbReference>
<evidence type="ECO:0000313" key="2">
    <source>
        <dbReference type="Proteomes" id="UP000642829"/>
    </source>
</evidence>
<sequence>MNHAIPPISELIPHEPPMILIDRILELSADCVHAETTLQPGALDDNGTGVSSAWSLEIVAQACAALIGQHYRDQGFREGRLIKSSRWTLSTLHLPTAQLLTIHATIEAASDMGIFLFNGELRAGDTCLAEGQLTILAR</sequence>
<protein>
    <submittedName>
        <fullName evidence="1">3-hydroxydecanoyl-ACP dehydratase</fullName>
    </submittedName>
</protein>
<proteinExistence type="predicted"/>
<organism evidence="1 2">
    <name type="scientific">Cerasicoccus arenae</name>
    <dbReference type="NCBI Taxonomy" id="424488"/>
    <lineage>
        <taxon>Bacteria</taxon>
        <taxon>Pseudomonadati</taxon>
        <taxon>Verrucomicrobiota</taxon>
        <taxon>Opitutia</taxon>
        <taxon>Puniceicoccales</taxon>
        <taxon>Cerasicoccaceae</taxon>
        <taxon>Cerasicoccus</taxon>
    </lineage>
</organism>
<dbReference type="SUPFAM" id="SSF54637">
    <property type="entry name" value="Thioesterase/thiol ester dehydrase-isomerase"/>
    <property type="match status" value="1"/>
</dbReference>
<dbReference type="RefSeq" id="WP_189510948.1">
    <property type="nucleotide sequence ID" value="NZ_BMXG01000001.1"/>
</dbReference>
<accession>A0A8J3DED3</accession>
<reference evidence="1" key="2">
    <citation type="submission" date="2020-09" db="EMBL/GenBank/DDBJ databases">
        <authorList>
            <person name="Sun Q."/>
            <person name="Kim S."/>
        </authorList>
    </citation>
    <scope>NUCLEOTIDE SEQUENCE</scope>
    <source>
        <strain evidence="1">KCTC 12870</strain>
    </source>
</reference>